<feature type="domain" description="C2H2-type" evidence="2">
    <location>
        <begin position="323"/>
        <end position="352"/>
    </location>
</feature>
<dbReference type="GO" id="GO:0008270">
    <property type="term" value="F:zinc ion binding"/>
    <property type="evidence" value="ECO:0007669"/>
    <property type="project" value="UniProtKB-KW"/>
</dbReference>
<dbReference type="Gene3D" id="3.30.160.60">
    <property type="entry name" value="Classic Zinc Finger"/>
    <property type="match status" value="1"/>
</dbReference>
<reference evidence="3" key="1">
    <citation type="submission" date="2020-05" db="EMBL/GenBank/DDBJ databases">
        <title>Phylogenomic resolution of chytrid fungi.</title>
        <authorList>
            <person name="Stajich J.E."/>
            <person name="Amses K."/>
            <person name="Simmons R."/>
            <person name="Seto K."/>
            <person name="Myers J."/>
            <person name="Bonds A."/>
            <person name="Quandt C.A."/>
            <person name="Barry K."/>
            <person name="Liu P."/>
            <person name="Grigoriev I."/>
            <person name="Longcore J.E."/>
            <person name="James T.Y."/>
        </authorList>
    </citation>
    <scope>NUCLEOTIDE SEQUENCE</scope>
    <source>
        <strain evidence="3">JEL0476</strain>
    </source>
</reference>
<evidence type="ECO:0000313" key="3">
    <source>
        <dbReference type="EMBL" id="KAJ3199464.1"/>
    </source>
</evidence>
<keyword evidence="4" id="KW-1185">Reference proteome</keyword>
<name>A0AAD5XRC9_9FUNG</name>
<sequence>MLSTQSNSSYMLPTQLYSSRSNKSSDIKSFYSQSTMNNHPQSNEKSLLQSTDESYFHSPEIYSSDFSSSFYSSKNSFLHRASIDSSSSSLPDSVTDSLPDSITDSLSDSITEPFSDSITNNLSNSFTNNLSELTKDTFSIKDTFNNHPFPDLITDPSSLSSPLASNSIYYSLPESPIVPSNHLLLSHSPSNSNDSSTNNNLTDLSTKLDPFFSLVYLQSIPLMPTIQNSADLPSPQHDDDDDIEQYINFEMFDKISDNHSKDSLTDFDKEKHLKVIEKKTTIKDNKSEIFSVPTTTLHHNKLKHQKNKIFLQKSPTSSKSQKIPCIYTDCSKLFGRKSDLERHVKSVHLKSE</sequence>
<dbReference type="Proteomes" id="UP001211065">
    <property type="component" value="Unassembled WGS sequence"/>
</dbReference>
<dbReference type="InterPro" id="IPR013087">
    <property type="entry name" value="Znf_C2H2_type"/>
</dbReference>
<dbReference type="AlphaFoldDB" id="A0AAD5XRC9"/>
<dbReference type="PROSITE" id="PS00028">
    <property type="entry name" value="ZINC_FINGER_C2H2_1"/>
    <property type="match status" value="1"/>
</dbReference>
<comment type="caution">
    <text evidence="3">The sequence shown here is derived from an EMBL/GenBank/DDBJ whole genome shotgun (WGS) entry which is preliminary data.</text>
</comment>
<evidence type="ECO:0000313" key="4">
    <source>
        <dbReference type="Proteomes" id="UP001211065"/>
    </source>
</evidence>
<keyword evidence="1" id="KW-0863">Zinc-finger</keyword>
<evidence type="ECO:0000259" key="2">
    <source>
        <dbReference type="PROSITE" id="PS50157"/>
    </source>
</evidence>
<keyword evidence="1" id="KW-0479">Metal-binding</keyword>
<feature type="non-terminal residue" evidence="3">
    <location>
        <position position="1"/>
    </location>
</feature>
<gene>
    <name evidence="3" type="ORF">HK099_003162</name>
</gene>
<protein>
    <recommendedName>
        <fullName evidence="2">C2H2-type domain-containing protein</fullName>
    </recommendedName>
</protein>
<accession>A0AAD5XRC9</accession>
<proteinExistence type="predicted"/>
<evidence type="ECO:0000256" key="1">
    <source>
        <dbReference type="PROSITE-ProRule" id="PRU00042"/>
    </source>
</evidence>
<dbReference type="EMBL" id="JADGJW010002107">
    <property type="protein sequence ID" value="KAJ3199464.1"/>
    <property type="molecule type" value="Genomic_DNA"/>
</dbReference>
<dbReference type="PROSITE" id="PS50157">
    <property type="entry name" value="ZINC_FINGER_C2H2_2"/>
    <property type="match status" value="1"/>
</dbReference>
<keyword evidence="1" id="KW-0862">Zinc</keyword>
<organism evidence="3 4">
    <name type="scientific">Clydaea vesicula</name>
    <dbReference type="NCBI Taxonomy" id="447962"/>
    <lineage>
        <taxon>Eukaryota</taxon>
        <taxon>Fungi</taxon>
        <taxon>Fungi incertae sedis</taxon>
        <taxon>Chytridiomycota</taxon>
        <taxon>Chytridiomycota incertae sedis</taxon>
        <taxon>Chytridiomycetes</taxon>
        <taxon>Lobulomycetales</taxon>
        <taxon>Lobulomycetaceae</taxon>
        <taxon>Clydaea</taxon>
    </lineage>
</organism>